<dbReference type="RefSeq" id="XP_002771391.1">
    <property type="nucleotide sequence ID" value="XM_002771345.1"/>
</dbReference>
<keyword evidence="3" id="KW-1185">Reference proteome</keyword>
<name>C5LJ91_PERM5</name>
<feature type="compositionally biased region" description="Acidic residues" evidence="1">
    <location>
        <begin position="59"/>
        <end position="71"/>
    </location>
</feature>
<feature type="region of interest" description="Disordered" evidence="1">
    <location>
        <begin position="41"/>
        <end position="71"/>
    </location>
</feature>
<evidence type="ECO:0000313" key="3">
    <source>
        <dbReference type="Proteomes" id="UP000007800"/>
    </source>
</evidence>
<dbReference type="EMBL" id="GG682368">
    <property type="protein sequence ID" value="EER03207.1"/>
    <property type="molecule type" value="Genomic_DNA"/>
</dbReference>
<accession>C5LJ91</accession>
<protein>
    <submittedName>
        <fullName evidence="2">Uncharacterized protein</fullName>
    </submittedName>
</protein>
<feature type="non-terminal residue" evidence="2">
    <location>
        <position position="71"/>
    </location>
</feature>
<evidence type="ECO:0000256" key="1">
    <source>
        <dbReference type="SAM" id="MobiDB-lite"/>
    </source>
</evidence>
<sequence>VPSSSPTSSAAALPHIFDPLFKEVFVLSKIADSIITPSTPSTVRKKKRRITNYTPTAGEGEDENDEEEILL</sequence>
<organism evidence="3">
    <name type="scientific">Perkinsus marinus (strain ATCC 50983 / TXsc)</name>
    <dbReference type="NCBI Taxonomy" id="423536"/>
    <lineage>
        <taxon>Eukaryota</taxon>
        <taxon>Sar</taxon>
        <taxon>Alveolata</taxon>
        <taxon>Perkinsozoa</taxon>
        <taxon>Perkinsea</taxon>
        <taxon>Perkinsida</taxon>
        <taxon>Perkinsidae</taxon>
        <taxon>Perkinsus</taxon>
    </lineage>
</organism>
<dbReference type="Proteomes" id="UP000007800">
    <property type="component" value="Unassembled WGS sequence"/>
</dbReference>
<evidence type="ECO:0000313" key="2">
    <source>
        <dbReference type="EMBL" id="EER03207.1"/>
    </source>
</evidence>
<dbReference type="AlphaFoldDB" id="C5LJ91"/>
<reference evidence="2 3" key="1">
    <citation type="submission" date="2008-07" db="EMBL/GenBank/DDBJ databases">
        <authorList>
            <person name="El-Sayed N."/>
            <person name="Caler E."/>
            <person name="Inman J."/>
            <person name="Amedeo P."/>
            <person name="Hass B."/>
            <person name="Wortman J."/>
        </authorList>
    </citation>
    <scope>NUCLEOTIDE SEQUENCE [LARGE SCALE GENOMIC DNA]</scope>
    <source>
        <strain evidence="3">ATCC 50983 / TXsc</strain>
    </source>
</reference>
<dbReference type="GeneID" id="9052069"/>
<feature type="non-terminal residue" evidence="2">
    <location>
        <position position="1"/>
    </location>
</feature>
<dbReference type="InParanoid" id="C5LJ91"/>
<gene>
    <name evidence="2" type="ORF">Pmar_PMAR019985</name>
</gene>
<proteinExistence type="predicted"/>